<feature type="transmembrane region" description="Helical" evidence="2">
    <location>
        <begin position="26"/>
        <end position="51"/>
    </location>
</feature>
<dbReference type="SMART" id="SM00034">
    <property type="entry name" value="CLECT"/>
    <property type="match status" value="1"/>
</dbReference>
<keyword evidence="2" id="KW-1133">Transmembrane helix</keyword>
<dbReference type="AlphaFoldDB" id="A0A9N7YPC9"/>
<sequence>MLLCALPGVQNLNTHLPHRRLVSSSILIVLNIFIMKTLLLLTVVLSSVLAVTTQAVEAVEPVEGKQELQEENLASVAENEAGEFVPEAQEPEMLFAGEMAPSREGRFFLCPAGWERYKSSCYLYVSAGKSWSNAAANCNNLGATLASAHDLFEYSFLQQLTLRAGSSYAWMGGLYFQGWRWVDQSPWNYNFWNVQHTVSRYQCLHVNSRAGWANNACTIGWPSICRKGTDTC</sequence>
<protein>
    <recommendedName>
        <fullName evidence="3">C-type lectin domain-containing protein</fullName>
    </recommendedName>
</protein>
<evidence type="ECO:0000256" key="2">
    <source>
        <dbReference type="SAM" id="Phobius"/>
    </source>
</evidence>
<dbReference type="PANTHER" id="PTHR22803">
    <property type="entry name" value="MANNOSE, PHOSPHOLIPASE, LECTIN RECEPTOR RELATED"/>
    <property type="match status" value="1"/>
</dbReference>
<name>A0A9N7YPC9_PLEPL</name>
<keyword evidence="5" id="KW-1185">Reference proteome</keyword>
<comment type="caution">
    <text evidence="4">The sequence shown here is derived from an EMBL/GenBank/DDBJ whole genome shotgun (WGS) entry which is preliminary data.</text>
</comment>
<dbReference type="Pfam" id="PF00059">
    <property type="entry name" value="Lectin_C"/>
    <property type="match status" value="1"/>
</dbReference>
<dbReference type="PROSITE" id="PS00615">
    <property type="entry name" value="C_TYPE_LECTIN_1"/>
    <property type="match status" value="1"/>
</dbReference>
<dbReference type="InterPro" id="IPR018378">
    <property type="entry name" value="C-type_lectin_CS"/>
</dbReference>
<feature type="domain" description="C-type lectin" evidence="3">
    <location>
        <begin position="117"/>
        <end position="226"/>
    </location>
</feature>
<evidence type="ECO:0000256" key="1">
    <source>
        <dbReference type="ARBA" id="ARBA00023157"/>
    </source>
</evidence>
<evidence type="ECO:0000259" key="3">
    <source>
        <dbReference type="PROSITE" id="PS50041"/>
    </source>
</evidence>
<dbReference type="Gene3D" id="3.10.100.10">
    <property type="entry name" value="Mannose-Binding Protein A, subunit A"/>
    <property type="match status" value="1"/>
</dbReference>
<evidence type="ECO:0000313" key="4">
    <source>
        <dbReference type="EMBL" id="CAB1439430.1"/>
    </source>
</evidence>
<evidence type="ECO:0000313" key="5">
    <source>
        <dbReference type="Proteomes" id="UP001153269"/>
    </source>
</evidence>
<keyword evidence="2" id="KW-0472">Membrane</keyword>
<keyword evidence="2" id="KW-0812">Transmembrane</keyword>
<organism evidence="4 5">
    <name type="scientific">Pleuronectes platessa</name>
    <name type="common">European plaice</name>
    <dbReference type="NCBI Taxonomy" id="8262"/>
    <lineage>
        <taxon>Eukaryota</taxon>
        <taxon>Metazoa</taxon>
        <taxon>Chordata</taxon>
        <taxon>Craniata</taxon>
        <taxon>Vertebrata</taxon>
        <taxon>Euteleostomi</taxon>
        <taxon>Actinopterygii</taxon>
        <taxon>Neopterygii</taxon>
        <taxon>Teleostei</taxon>
        <taxon>Neoteleostei</taxon>
        <taxon>Acanthomorphata</taxon>
        <taxon>Carangaria</taxon>
        <taxon>Pleuronectiformes</taxon>
        <taxon>Pleuronectoidei</taxon>
        <taxon>Pleuronectidae</taxon>
        <taxon>Pleuronectes</taxon>
    </lineage>
</organism>
<dbReference type="EMBL" id="CADEAL010002280">
    <property type="protein sequence ID" value="CAB1439430.1"/>
    <property type="molecule type" value="Genomic_DNA"/>
</dbReference>
<dbReference type="Proteomes" id="UP001153269">
    <property type="component" value="Unassembled WGS sequence"/>
</dbReference>
<proteinExistence type="predicted"/>
<dbReference type="SUPFAM" id="SSF56436">
    <property type="entry name" value="C-type lectin-like"/>
    <property type="match status" value="1"/>
</dbReference>
<dbReference type="PROSITE" id="PS50041">
    <property type="entry name" value="C_TYPE_LECTIN_2"/>
    <property type="match status" value="1"/>
</dbReference>
<reference evidence="4" key="1">
    <citation type="submission" date="2020-03" db="EMBL/GenBank/DDBJ databases">
        <authorList>
            <person name="Weist P."/>
        </authorList>
    </citation>
    <scope>NUCLEOTIDE SEQUENCE</scope>
</reference>
<dbReference type="InterPro" id="IPR001304">
    <property type="entry name" value="C-type_lectin-like"/>
</dbReference>
<accession>A0A9N7YPC9</accession>
<gene>
    <name evidence="4" type="ORF">PLEPLA_LOCUS27222</name>
</gene>
<dbReference type="CDD" id="cd00037">
    <property type="entry name" value="CLECT"/>
    <property type="match status" value="1"/>
</dbReference>
<dbReference type="InterPro" id="IPR016187">
    <property type="entry name" value="CTDL_fold"/>
</dbReference>
<keyword evidence="1" id="KW-1015">Disulfide bond</keyword>
<dbReference type="InterPro" id="IPR016186">
    <property type="entry name" value="C-type_lectin-like/link_sf"/>
</dbReference>
<dbReference type="InterPro" id="IPR050111">
    <property type="entry name" value="C-type_lectin/snaclec_domain"/>
</dbReference>